<organism evidence="1 2">
    <name type="scientific">Pyrrhoderma noxium</name>
    <dbReference type="NCBI Taxonomy" id="2282107"/>
    <lineage>
        <taxon>Eukaryota</taxon>
        <taxon>Fungi</taxon>
        <taxon>Dikarya</taxon>
        <taxon>Basidiomycota</taxon>
        <taxon>Agaricomycotina</taxon>
        <taxon>Agaricomycetes</taxon>
        <taxon>Hymenochaetales</taxon>
        <taxon>Hymenochaetaceae</taxon>
        <taxon>Pyrrhoderma</taxon>
    </lineage>
</organism>
<reference evidence="1 2" key="1">
    <citation type="journal article" date="2017" name="Mol. Ecol.">
        <title>Comparative and population genomic landscape of Phellinus noxius: A hypervariable fungus causing root rot in trees.</title>
        <authorList>
            <person name="Chung C.L."/>
            <person name="Lee T.J."/>
            <person name="Akiba M."/>
            <person name="Lee H.H."/>
            <person name="Kuo T.H."/>
            <person name="Liu D."/>
            <person name="Ke H.M."/>
            <person name="Yokoi T."/>
            <person name="Roa M.B."/>
            <person name="Lu M.J."/>
            <person name="Chang Y.Y."/>
            <person name="Ann P.J."/>
            <person name="Tsai J.N."/>
            <person name="Chen C.Y."/>
            <person name="Tzean S.S."/>
            <person name="Ota Y."/>
            <person name="Hattori T."/>
            <person name="Sahashi N."/>
            <person name="Liou R.F."/>
            <person name="Kikuchi T."/>
            <person name="Tsai I.J."/>
        </authorList>
    </citation>
    <scope>NUCLEOTIDE SEQUENCE [LARGE SCALE GENOMIC DNA]</scope>
    <source>
        <strain evidence="1 2">FFPRI411160</strain>
    </source>
</reference>
<dbReference type="EMBL" id="NBII01000005">
    <property type="protein sequence ID" value="PAV18713.1"/>
    <property type="molecule type" value="Genomic_DNA"/>
</dbReference>
<proteinExistence type="predicted"/>
<dbReference type="AlphaFoldDB" id="A0A286UGJ1"/>
<evidence type="ECO:0000313" key="2">
    <source>
        <dbReference type="Proteomes" id="UP000217199"/>
    </source>
</evidence>
<accession>A0A286UGJ1</accession>
<sequence length="183" mass="20894">MFDTPAARASFFRRTDTATKARFDDVIKEYKFTEAKSSDASKALPLLGVHAELRPEDDYENIYVYMRQVIHNWLQTQPQDIQSILTFDDRMKICKTECSPPVLGREINEILKDDVLSTTRSISDIPNISPNALLEENEEAHDQLSLIWEQDTSVSVRVAPTVVFDPYPKKAPLITSLWKMSTA</sequence>
<protein>
    <submittedName>
        <fullName evidence="1">Uncharacterized protein</fullName>
    </submittedName>
</protein>
<gene>
    <name evidence="1" type="ORF">PNOK_0555600</name>
</gene>
<comment type="caution">
    <text evidence="1">The sequence shown here is derived from an EMBL/GenBank/DDBJ whole genome shotgun (WGS) entry which is preliminary data.</text>
</comment>
<name>A0A286UGJ1_9AGAM</name>
<dbReference type="Proteomes" id="UP000217199">
    <property type="component" value="Unassembled WGS sequence"/>
</dbReference>
<dbReference type="InParanoid" id="A0A286UGJ1"/>
<evidence type="ECO:0000313" key="1">
    <source>
        <dbReference type="EMBL" id="PAV18713.1"/>
    </source>
</evidence>
<keyword evidence="2" id="KW-1185">Reference proteome</keyword>